<reference evidence="2 3" key="1">
    <citation type="journal article" date="2011" name="Proc. Natl. Acad. Sci. U.S.A.">
        <title>Evolutionary erosion of yeast sex chromosomes by mating-type switching accidents.</title>
        <authorList>
            <person name="Gordon J.L."/>
            <person name="Armisen D."/>
            <person name="Proux-Wera E."/>
            <person name="Oheigeartaigh S.S."/>
            <person name="Byrne K.P."/>
            <person name="Wolfe K.H."/>
        </authorList>
    </citation>
    <scope>NUCLEOTIDE SEQUENCE [LARGE SCALE GENOMIC DNA]</scope>
    <source>
        <strain evidence="3">ATCC 10662 / CBS 1146 / NBRC 0425 / NCYC 2629 / NRRL Y-866</strain>
    </source>
</reference>
<dbReference type="AlphaFoldDB" id="G8ZNK9"/>
<keyword evidence="3" id="KW-1185">Reference proteome</keyword>
<dbReference type="PANTHER" id="PTHR23149:SF26">
    <property type="entry name" value="PROTEIN TMA23"/>
    <property type="match status" value="1"/>
</dbReference>
<dbReference type="OrthoDB" id="3366546at2759"/>
<organism evidence="2 3">
    <name type="scientific">Torulaspora delbrueckii</name>
    <name type="common">Yeast</name>
    <name type="synonym">Candida colliculosa</name>
    <dbReference type="NCBI Taxonomy" id="4950"/>
    <lineage>
        <taxon>Eukaryota</taxon>
        <taxon>Fungi</taxon>
        <taxon>Dikarya</taxon>
        <taxon>Ascomycota</taxon>
        <taxon>Saccharomycotina</taxon>
        <taxon>Saccharomycetes</taxon>
        <taxon>Saccharomycetales</taxon>
        <taxon>Saccharomycetaceae</taxon>
        <taxon>Torulaspora</taxon>
    </lineage>
</organism>
<dbReference type="KEGG" id="tdl:TDEL_0B00740"/>
<sequence>MDSKEYLISYGWKEGEALKKGGLKKPILVKHKKDKKGLGCAPGQDDSEAWWERLFDGHLKNLNVSNDSTNGGIKFKQNEVVASAISKTSSPLYRWFVRGEGLKGTRGESLVVEEQKIVSVDTSKSSRKRTRKEDNDKSDKELKRAKKSGKKEKKEKKEKKKQKKKEKKAKKDMKKKVKKDKK</sequence>
<evidence type="ECO:0000313" key="3">
    <source>
        <dbReference type="Proteomes" id="UP000005627"/>
    </source>
</evidence>
<dbReference type="GeneID" id="11503413"/>
<dbReference type="PANTHER" id="PTHR23149">
    <property type="entry name" value="G PATCH DOMAIN CONTAINING PROTEIN"/>
    <property type="match status" value="1"/>
</dbReference>
<dbReference type="InterPro" id="IPR050656">
    <property type="entry name" value="PINX1"/>
</dbReference>
<dbReference type="GO" id="GO:0005730">
    <property type="term" value="C:nucleolus"/>
    <property type="evidence" value="ECO:0007669"/>
    <property type="project" value="EnsemblFungi"/>
</dbReference>
<accession>G8ZNK9</accession>
<evidence type="ECO:0000256" key="1">
    <source>
        <dbReference type="SAM" id="MobiDB-lite"/>
    </source>
</evidence>
<proteinExistence type="predicted"/>
<dbReference type="Proteomes" id="UP000005627">
    <property type="component" value="Chromosome 2"/>
</dbReference>
<gene>
    <name evidence="2" type="primary">TDEL0B00740</name>
    <name evidence="2" type="ORF">TDEL_0B00740</name>
</gene>
<dbReference type="STRING" id="1076872.G8ZNK9"/>
<evidence type="ECO:0000313" key="2">
    <source>
        <dbReference type="EMBL" id="CCE90203.1"/>
    </source>
</evidence>
<name>G8ZNK9_TORDE</name>
<dbReference type="InParanoid" id="G8ZNK9"/>
<dbReference type="HOGENOM" id="CLU_082196_1_1_1"/>
<feature type="compositionally biased region" description="Basic and acidic residues" evidence="1">
    <location>
        <begin position="131"/>
        <end position="142"/>
    </location>
</feature>
<dbReference type="RefSeq" id="XP_003679414.1">
    <property type="nucleotide sequence ID" value="XM_003679366.1"/>
</dbReference>
<feature type="compositionally biased region" description="Basic residues" evidence="1">
    <location>
        <begin position="143"/>
        <end position="182"/>
    </location>
</feature>
<dbReference type="GO" id="GO:0042274">
    <property type="term" value="P:ribosomal small subunit biogenesis"/>
    <property type="evidence" value="ECO:0007669"/>
    <property type="project" value="EnsemblFungi"/>
</dbReference>
<evidence type="ECO:0008006" key="4">
    <source>
        <dbReference type="Google" id="ProtNLM"/>
    </source>
</evidence>
<protein>
    <recommendedName>
        <fullName evidence="4">G-patch domain-containing protein</fullName>
    </recommendedName>
</protein>
<dbReference type="eggNOG" id="KOG2809">
    <property type="taxonomic scope" value="Eukaryota"/>
</dbReference>
<dbReference type="EMBL" id="HE616743">
    <property type="protein sequence ID" value="CCE90203.1"/>
    <property type="molecule type" value="Genomic_DNA"/>
</dbReference>
<feature type="region of interest" description="Disordered" evidence="1">
    <location>
        <begin position="115"/>
        <end position="182"/>
    </location>
</feature>